<dbReference type="VEuPathDB" id="FungiDB:BDEG_21358"/>
<sequence length="221" mass="25375">MTDSSVSIPLVQALGEDSEGEDFGSSNYRPYNRGNKLKRLLEQPHLLPSKPTLWPVYQIDEDLEYVQTNGRRMIMRKGQRRVGATCQLFEDDPYKDIDMDEIWCLPESPSDLQKMPPVKHTLKSHDLQILARKAMAMVEEEARLYRTLCQFTEMLQGDDPDTQDMNILEGLSESVATELQDDVEDLLGCVTETIGRLQDSRKFLIKASIQKRELADKLRLL</sequence>
<dbReference type="PANTHER" id="PTHR28232">
    <property type="entry name" value="TRANSCRIPTIONAL REGULATORY PROTEIN RXT2"/>
    <property type="match status" value="1"/>
</dbReference>
<protein>
    <recommendedName>
        <fullName evidence="2">Transcriptional regulatory protein RXT2 N-terminal domain-containing protein</fullName>
    </recommendedName>
</protein>
<feature type="domain" description="Transcriptional regulatory protein RXT2 N-terminal" evidence="2">
    <location>
        <begin position="87"/>
        <end position="158"/>
    </location>
</feature>
<proteinExistence type="predicted"/>
<dbReference type="Proteomes" id="UP000077115">
    <property type="component" value="Unassembled WGS sequence"/>
</dbReference>
<dbReference type="InterPro" id="IPR039602">
    <property type="entry name" value="Rxt2"/>
</dbReference>
<accession>A0A177WCA7</accession>
<dbReference type="EMBL" id="DS022300">
    <property type="protein sequence ID" value="OAJ37324.1"/>
    <property type="molecule type" value="Genomic_DNA"/>
</dbReference>
<feature type="region of interest" description="Disordered" evidence="1">
    <location>
        <begin position="1"/>
        <end position="29"/>
    </location>
</feature>
<evidence type="ECO:0000313" key="4">
    <source>
        <dbReference type="Proteomes" id="UP000077115"/>
    </source>
</evidence>
<dbReference type="InterPro" id="IPR013904">
    <property type="entry name" value="RXT2_N"/>
</dbReference>
<dbReference type="Pfam" id="PF08595">
    <property type="entry name" value="RXT2_N"/>
    <property type="match status" value="1"/>
</dbReference>
<gene>
    <name evidence="3" type="ORF">BDEG_21358</name>
</gene>
<evidence type="ECO:0000256" key="1">
    <source>
        <dbReference type="SAM" id="MobiDB-lite"/>
    </source>
</evidence>
<dbReference type="GO" id="GO:0005829">
    <property type="term" value="C:cytosol"/>
    <property type="evidence" value="ECO:0007669"/>
    <property type="project" value="TreeGrafter"/>
</dbReference>
<evidence type="ECO:0000313" key="3">
    <source>
        <dbReference type="EMBL" id="OAJ37324.1"/>
    </source>
</evidence>
<organism evidence="3 4">
    <name type="scientific">Batrachochytrium dendrobatidis (strain JEL423)</name>
    <dbReference type="NCBI Taxonomy" id="403673"/>
    <lineage>
        <taxon>Eukaryota</taxon>
        <taxon>Fungi</taxon>
        <taxon>Fungi incertae sedis</taxon>
        <taxon>Chytridiomycota</taxon>
        <taxon>Chytridiomycota incertae sedis</taxon>
        <taxon>Chytridiomycetes</taxon>
        <taxon>Rhizophydiales</taxon>
        <taxon>Rhizophydiales incertae sedis</taxon>
        <taxon>Batrachochytrium</taxon>
    </lineage>
</organism>
<reference evidence="3 4" key="2">
    <citation type="submission" date="2016-05" db="EMBL/GenBank/DDBJ databases">
        <title>Lineage-specific infection strategies underlie the spectrum of fungal disease in amphibians.</title>
        <authorList>
            <person name="Cuomo C.A."/>
            <person name="Farrer R.A."/>
            <person name="James T."/>
            <person name="Longcore J."/>
            <person name="Birren B."/>
        </authorList>
    </citation>
    <scope>NUCLEOTIDE SEQUENCE [LARGE SCALE GENOMIC DNA]</scope>
    <source>
        <strain evidence="3 4">JEL423</strain>
    </source>
</reference>
<dbReference type="AlphaFoldDB" id="A0A177WCA7"/>
<name>A0A177WCA7_BATDL</name>
<evidence type="ECO:0000259" key="2">
    <source>
        <dbReference type="Pfam" id="PF08595"/>
    </source>
</evidence>
<reference evidence="3 4" key="1">
    <citation type="submission" date="2006-10" db="EMBL/GenBank/DDBJ databases">
        <title>The Genome Sequence of Batrachochytrium dendrobatidis JEL423.</title>
        <authorList>
            <consortium name="The Broad Institute Genome Sequencing Platform"/>
            <person name="Birren B."/>
            <person name="Lander E."/>
            <person name="Galagan J."/>
            <person name="Cuomo C."/>
            <person name="Devon K."/>
            <person name="Jaffe D."/>
            <person name="Butler J."/>
            <person name="Alvarez P."/>
            <person name="Gnerre S."/>
            <person name="Grabherr M."/>
            <person name="Kleber M."/>
            <person name="Mauceli E."/>
            <person name="Brockman W."/>
            <person name="Young S."/>
            <person name="LaButti K."/>
            <person name="Sykes S."/>
            <person name="DeCaprio D."/>
            <person name="Crawford M."/>
            <person name="Koehrsen M."/>
            <person name="Engels R."/>
            <person name="Montgomery P."/>
            <person name="Pearson M."/>
            <person name="Howarth C."/>
            <person name="Larson L."/>
            <person name="White J."/>
            <person name="O'Leary S."/>
            <person name="Kodira C."/>
            <person name="Zeng Q."/>
            <person name="Yandava C."/>
            <person name="Alvarado L."/>
            <person name="Longcore J."/>
            <person name="James T."/>
        </authorList>
    </citation>
    <scope>NUCLEOTIDE SEQUENCE [LARGE SCALE GENOMIC DNA]</scope>
    <source>
        <strain evidence="3 4">JEL423</strain>
    </source>
</reference>
<dbReference type="GO" id="GO:0033698">
    <property type="term" value="C:Rpd3L complex"/>
    <property type="evidence" value="ECO:0007669"/>
    <property type="project" value="TreeGrafter"/>
</dbReference>
<dbReference type="PANTHER" id="PTHR28232:SF1">
    <property type="entry name" value="TRANSCRIPTIONAL REGULATORY PROTEIN RXT2"/>
    <property type="match status" value="1"/>
</dbReference>